<dbReference type="SUPFAM" id="SSF48576">
    <property type="entry name" value="Terpenoid synthases"/>
    <property type="match status" value="1"/>
</dbReference>
<gene>
    <name evidence="7" type="primary">FARS_2</name>
    <name evidence="7" type="ORF">Zm00014a_030979</name>
</gene>
<dbReference type="Gene3D" id="1.10.600.10">
    <property type="entry name" value="Farnesyl Diphosphate Synthase"/>
    <property type="match status" value="1"/>
</dbReference>
<dbReference type="Gene3D" id="1.50.10.130">
    <property type="entry name" value="Terpene synthase, N-terminal domain"/>
    <property type="match status" value="1"/>
</dbReference>
<keyword evidence="3" id="KW-0479">Metal-binding</keyword>
<evidence type="ECO:0000256" key="4">
    <source>
        <dbReference type="SAM" id="MobiDB-lite"/>
    </source>
</evidence>
<comment type="caution">
    <text evidence="7">The sequence shown here is derived from an EMBL/GenBank/DDBJ whole genome shotgun (WGS) entry which is preliminary data.</text>
</comment>
<feature type="region of interest" description="Disordered" evidence="4">
    <location>
        <begin position="1"/>
        <end position="22"/>
    </location>
</feature>
<dbReference type="GO" id="GO:0016102">
    <property type="term" value="P:diterpenoid biosynthetic process"/>
    <property type="evidence" value="ECO:0007669"/>
    <property type="project" value="InterPro"/>
</dbReference>
<dbReference type="PANTHER" id="PTHR31225:SF238">
    <property type="entry name" value="TERPENE SYNTHASE METAL-BINDING DOMAIN-CONTAINING PROTEIN"/>
    <property type="match status" value="1"/>
</dbReference>
<evidence type="ECO:0000259" key="5">
    <source>
        <dbReference type="Pfam" id="PF01397"/>
    </source>
</evidence>
<proteinExistence type="predicted"/>
<dbReference type="SUPFAM" id="SSF48239">
    <property type="entry name" value="Terpenoid cyclases/Protein prenyltransferases"/>
    <property type="match status" value="1"/>
</dbReference>
<sequence length="580" mass="67054">MTTSVPVPLASQPQAPQRKPRTYTPSPWGDFFLHHTPCTPSQVNTYIHAALSTSWGGRIYFQRLVLSQLLSMKERAKVKEQQVRQIIQETMASSNLLRKLELVDTLQRLGVDYRYYEEIDQLLRSVYDDGDKDGGGSDDLYLTSLRFYLLRKHGYTTSSDVFEKFRDERGSVSSDDASCLLMLYDAAHTRTHGEEILDDIIAWSKSRLQSLLEEKNLEPELAEEVRCALETPRFRRVKRVEARRYISAYEKKGGRDGTILEFAKLDYNISQAIYCDELKELTVWWKDFQSHIDMRFTRDRLVELHFWMLGVIHEPYYSYSRIMMTKFFIFGNFFDDLYDNYGTTEESDVFTAAMERWDEQIAHQLSAGLKVLLASILNATNKIEEELKLQGNMHAELVKKMVIDTAKSYHAEVKWRDEHFVPATVEDHLQISIPSSGCMQITNLALISSRGNMTTREDVEWVFTFPKIVRGACIVGRICNDIMSHEREQASLDHVASTVQTCMKQYGVTTEEANEKLRAVIEMAWMDIVQDNLEQERPIALLDTMINVARIADFIYKREDAYTLSFSLKGIIGSMYVYSV</sequence>
<protein>
    <submittedName>
        <fullName evidence="7">(E)-beta-farnesene synthase</fullName>
    </submittedName>
</protein>
<name>A0A3L6GBB4_MAIZE</name>
<dbReference type="AlphaFoldDB" id="A0A3L6GBB4"/>
<dbReference type="GO" id="GO:0000287">
    <property type="term" value="F:magnesium ion binding"/>
    <property type="evidence" value="ECO:0007669"/>
    <property type="project" value="InterPro"/>
</dbReference>
<feature type="domain" description="Terpene synthase N-terminal" evidence="5">
    <location>
        <begin position="70"/>
        <end position="229"/>
    </location>
</feature>
<comment type="cofactor">
    <cofactor evidence="1">
        <name>Mn(2+)</name>
        <dbReference type="ChEBI" id="CHEBI:29035"/>
    </cofactor>
</comment>
<dbReference type="InterPro" id="IPR050148">
    <property type="entry name" value="Terpene_synthase-like"/>
</dbReference>
<dbReference type="GO" id="GO:0010333">
    <property type="term" value="F:terpene synthase activity"/>
    <property type="evidence" value="ECO:0007669"/>
    <property type="project" value="InterPro"/>
</dbReference>
<evidence type="ECO:0000256" key="2">
    <source>
        <dbReference type="ARBA" id="ARBA00001946"/>
    </source>
</evidence>
<dbReference type="InterPro" id="IPR005630">
    <property type="entry name" value="Terpene_synthase_metal-bd"/>
</dbReference>
<dbReference type="Proteomes" id="UP000251960">
    <property type="component" value="Chromosome 10"/>
</dbReference>
<feature type="compositionally biased region" description="Polar residues" evidence="4">
    <location>
        <begin position="1"/>
        <end position="15"/>
    </location>
</feature>
<reference evidence="7 8" key="1">
    <citation type="journal article" date="2018" name="Nat. Genet.">
        <title>Extensive intraspecific gene order and gene structural variations between Mo17 and other maize genomes.</title>
        <authorList>
            <person name="Sun S."/>
            <person name="Zhou Y."/>
            <person name="Chen J."/>
            <person name="Shi J."/>
            <person name="Zhao H."/>
            <person name="Zhao H."/>
            <person name="Song W."/>
            <person name="Zhang M."/>
            <person name="Cui Y."/>
            <person name="Dong X."/>
            <person name="Liu H."/>
            <person name="Ma X."/>
            <person name="Jiao Y."/>
            <person name="Wang B."/>
            <person name="Wei X."/>
            <person name="Stein J.C."/>
            <person name="Glaubitz J.C."/>
            <person name="Lu F."/>
            <person name="Yu G."/>
            <person name="Liang C."/>
            <person name="Fengler K."/>
            <person name="Li B."/>
            <person name="Rafalski A."/>
            <person name="Schnable P.S."/>
            <person name="Ware D.H."/>
            <person name="Buckler E.S."/>
            <person name="Lai J."/>
        </authorList>
    </citation>
    <scope>NUCLEOTIDE SEQUENCE [LARGE SCALE GENOMIC DNA]</scope>
    <source>
        <strain evidence="8">cv. Missouri 17</strain>
        <tissue evidence="7">Seedling</tissue>
    </source>
</reference>
<accession>A0A3L6GBB4</accession>
<dbReference type="Pfam" id="PF01397">
    <property type="entry name" value="Terpene_synth"/>
    <property type="match status" value="1"/>
</dbReference>
<evidence type="ECO:0000313" key="8">
    <source>
        <dbReference type="Proteomes" id="UP000251960"/>
    </source>
</evidence>
<evidence type="ECO:0000259" key="6">
    <source>
        <dbReference type="Pfam" id="PF03936"/>
    </source>
</evidence>
<dbReference type="InterPro" id="IPR008949">
    <property type="entry name" value="Isoprenoid_synthase_dom_sf"/>
</dbReference>
<dbReference type="InterPro" id="IPR008930">
    <property type="entry name" value="Terpenoid_cyclase/PrenylTrfase"/>
</dbReference>
<dbReference type="CDD" id="cd00684">
    <property type="entry name" value="Terpene_cyclase_plant_C1"/>
    <property type="match status" value="1"/>
</dbReference>
<dbReference type="Pfam" id="PF03936">
    <property type="entry name" value="Terpene_synth_C"/>
    <property type="match status" value="1"/>
</dbReference>
<feature type="domain" description="Terpene synthase metal-binding" evidence="6">
    <location>
        <begin position="286"/>
        <end position="527"/>
    </location>
</feature>
<dbReference type="InterPro" id="IPR044814">
    <property type="entry name" value="Terpene_cyclase_plant_C1"/>
</dbReference>
<dbReference type="SFLD" id="SFLDG01019">
    <property type="entry name" value="Terpene_Cyclase_Like_1_C_Termi"/>
    <property type="match status" value="1"/>
</dbReference>
<dbReference type="PANTHER" id="PTHR31225">
    <property type="entry name" value="OS04G0344100 PROTEIN-RELATED"/>
    <property type="match status" value="1"/>
</dbReference>
<dbReference type="InterPro" id="IPR001906">
    <property type="entry name" value="Terpene_synth_N"/>
</dbReference>
<dbReference type="ExpressionAtlas" id="A0A3L6GBB4">
    <property type="expression patterns" value="baseline and differential"/>
</dbReference>
<evidence type="ECO:0000256" key="1">
    <source>
        <dbReference type="ARBA" id="ARBA00001936"/>
    </source>
</evidence>
<evidence type="ECO:0000256" key="3">
    <source>
        <dbReference type="ARBA" id="ARBA00022723"/>
    </source>
</evidence>
<evidence type="ECO:0000313" key="7">
    <source>
        <dbReference type="EMBL" id="PWZ45700.1"/>
    </source>
</evidence>
<organism evidence="7 8">
    <name type="scientific">Zea mays</name>
    <name type="common">Maize</name>
    <dbReference type="NCBI Taxonomy" id="4577"/>
    <lineage>
        <taxon>Eukaryota</taxon>
        <taxon>Viridiplantae</taxon>
        <taxon>Streptophyta</taxon>
        <taxon>Embryophyta</taxon>
        <taxon>Tracheophyta</taxon>
        <taxon>Spermatophyta</taxon>
        <taxon>Magnoliopsida</taxon>
        <taxon>Liliopsida</taxon>
        <taxon>Poales</taxon>
        <taxon>Poaceae</taxon>
        <taxon>PACMAD clade</taxon>
        <taxon>Panicoideae</taxon>
        <taxon>Andropogonodae</taxon>
        <taxon>Andropogoneae</taxon>
        <taxon>Tripsacinae</taxon>
        <taxon>Zea</taxon>
    </lineage>
</organism>
<dbReference type="FunFam" id="1.50.10.130:FF:000001">
    <property type="entry name" value="Isoprene synthase, chloroplastic"/>
    <property type="match status" value="1"/>
</dbReference>
<comment type="cofactor">
    <cofactor evidence="2">
        <name>Mg(2+)</name>
        <dbReference type="ChEBI" id="CHEBI:18420"/>
    </cofactor>
</comment>
<dbReference type="EMBL" id="NCVQ01000002">
    <property type="protein sequence ID" value="PWZ45700.1"/>
    <property type="molecule type" value="Genomic_DNA"/>
</dbReference>
<dbReference type="SFLD" id="SFLDS00005">
    <property type="entry name" value="Isoprenoid_Synthase_Type_I"/>
    <property type="match status" value="1"/>
</dbReference>
<dbReference type="InterPro" id="IPR036965">
    <property type="entry name" value="Terpene_synth_N_sf"/>
</dbReference>
<dbReference type="InterPro" id="IPR034741">
    <property type="entry name" value="Terpene_cyclase-like_1_C"/>
</dbReference>